<dbReference type="InterPro" id="IPR025870">
    <property type="entry name" value="Glyoxalase-like_dom"/>
</dbReference>
<dbReference type="AlphaFoldDB" id="A0A9R1D768"/>
<reference evidence="2" key="1">
    <citation type="journal article" date="2023" name="Front. Microbiol.">
        <title>Genomic-based phylogenetic and metabolic analyses of the genus Natronomonas, and description of Natronomonas aquatica sp. nov.</title>
        <authorList>
            <person name="Garcia-Roldan A."/>
            <person name="Duran-Viseras A."/>
            <person name="de la Haba R.R."/>
            <person name="Corral P."/>
            <person name="Sanchez-Porro C."/>
            <person name="Ventosa A."/>
        </authorList>
    </citation>
    <scope>NUCLEOTIDE SEQUENCE</scope>
    <source>
        <strain evidence="2">F2-12</strain>
    </source>
</reference>
<sequence length="281" mass="30692">MDLHVDHVTVAGTDLDRLTDAFTEAGLEVAYGGHHSNDITHMSLVGFPDGSYIELVSTIEPDMDSPWWDEPIHGDGGPCAWAIAVEDIEATTAELERRGADVEGPSAYRRVREDGTVVEWDLTFLGVGEPGASLPFLISDRTPRERRVRPTGDPTSSSIVGVETVVLGVDDLEAAIEEFETVFGLSAPTTRELTDPSADVAVFPDQPVALARPRGEGWFADRLEAFGPLPVAYLLGRERGTEPRFDDRTAGFLGDRRIEWLPVTEPVGHRYLGLLEVTREG</sequence>
<protein>
    <submittedName>
        <fullName evidence="2">VOC family protein</fullName>
    </submittedName>
</protein>
<dbReference type="PANTHER" id="PTHR40265">
    <property type="entry name" value="BLL2707 PROTEIN"/>
    <property type="match status" value="1"/>
</dbReference>
<dbReference type="Pfam" id="PF13468">
    <property type="entry name" value="Glyoxalase_3"/>
    <property type="match status" value="1"/>
</dbReference>
<dbReference type="RefSeq" id="WP_256030354.1">
    <property type="nucleotide sequence ID" value="NZ_JAHLKM010000022.1"/>
</dbReference>
<evidence type="ECO:0000313" key="2">
    <source>
        <dbReference type="EMBL" id="MCQ4334318.1"/>
    </source>
</evidence>
<keyword evidence="3" id="KW-1185">Reference proteome</keyword>
<organism evidence="2 3">
    <name type="scientific">Natronomonas aquatica</name>
    <dbReference type="NCBI Taxonomy" id="2841590"/>
    <lineage>
        <taxon>Archaea</taxon>
        <taxon>Methanobacteriati</taxon>
        <taxon>Methanobacteriota</taxon>
        <taxon>Stenosarchaea group</taxon>
        <taxon>Halobacteria</taxon>
        <taxon>Halobacteriales</taxon>
        <taxon>Natronomonadaceae</taxon>
        <taxon>Natronomonas</taxon>
    </lineage>
</organism>
<accession>A0A9R1D768</accession>
<evidence type="ECO:0000259" key="1">
    <source>
        <dbReference type="PROSITE" id="PS51819"/>
    </source>
</evidence>
<dbReference type="PROSITE" id="PS51819">
    <property type="entry name" value="VOC"/>
    <property type="match status" value="1"/>
</dbReference>
<dbReference type="SUPFAM" id="SSF54593">
    <property type="entry name" value="Glyoxalase/Bleomycin resistance protein/Dihydroxybiphenyl dioxygenase"/>
    <property type="match status" value="2"/>
</dbReference>
<feature type="domain" description="VOC" evidence="1">
    <location>
        <begin position="4"/>
        <end position="140"/>
    </location>
</feature>
<dbReference type="Proteomes" id="UP001139494">
    <property type="component" value="Unassembled WGS sequence"/>
</dbReference>
<dbReference type="Gene3D" id="3.10.180.10">
    <property type="entry name" value="2,3-Dihydroxybiphenyl 1,2-Dioxygenase, domain 1"/>
    <property type="match status" value="1"/>
</dbReference>
<dbReference type="InterPro" id="IPR037523">
    <property type="entry name" value="VOC_core"/>
</dbReference>
<evidence type="ECO:0000313" key="3">
    <source>
        <dbReference type="Proteomes" id="UP001139494"/>
    </source>
</evidence>
<name>A0A9R1D768_9EURY</name>
<gene>
    <name evidence="2" type="ORF">KM295_12695</name>
</gene>
<dbReference type="PANTHER" id="PTHR40265:SF1">
    <property type="entry name" value="GLYOXALASE-LIKE DOMAIN-CONTAINING PROTEIN"/>
    <property type="match status" value="1"/>
</dbReference>
<proteinExistence type="predicted"/>
<dbReference type="EMBL" id="JAHLKM010000022">
    <property type="protein sequence ID" value="MCQ4334318.1"/>
    <property type="molecule type" value="Genomic_DNA"/>
</dbReference>
<dbReference type="InterPro" id="IPR029068">
    <property type="entry name" value="Glyas_Bleomycin-R_OHBP_Dase"/>
</dbReference>
<comment type="caution">
    <text evidence="2">The sequence shown here is derived from an EMBL/GenBank/DDBJ whole genome shotgun (WGS) entry which is preliminary data.</text>
</comment>